<feature type="region of interest" description="Disordered" evidence="3">
    <location>
        <begin position="1"/>
        <end position="44"/>
    </location>
</feature>
<feature type="transmembrane region" description="Helical" evidence="4">
    <location>
        <begin position="105"/>
        <end position="132"/>
    </location>
</feature>
<feature type="transmembrane region" description="Helical" evidence="4">
    <location>
        <begin position="370"/>
        <end position="391"/>
    </location>
</feature>
<feature type="transmembrane region" description="Helical" evidence="4">
    <location>
        <begin position="345"/>
        <end position="364"/>
    </location>
</feature>
<feature type="transmembrane region" description="Helical" evidence="4">
    <location>
        <begin position="403"/>
        <end position="429"/>
    </location>
</feature>
<dbReference type="EMBL" id="JAACJL010000032">
    <property type="protein sequence ID" value="KAF4616179.1"/>
    <property type="molecule type" value="Genomic_DNA"/>
</dbReference>
<feature type="transmembrane region" description="Helical" evidence="4">
    <location>
        <begin position="449"/>
        <end position="470"/>
    </location>
</feature>
<feature type="transmembrane region" description="Helical" evidence="4">
    <location>
        <begin position="314"/>
        <end position="333"/>
    </location>
</feature>
<evidence type="ECO:0000313" key="6">
    <source>
        <dbReference type="Proteomes" id="UP000521872"/>
    </source>
</evidence>
<dbReference type="GO" id="GO:0022857">
    <property type="term" value="F:transmembrane transporter activity"/>
    <property type="evidence" value="ECO:0007669"/>
    <property type="project" value="InterPro"/>
</dbReference>
<feature type="transmembrane region" description="Helical" evidence="4">
    <location>
        <begin position="234"/>
        <end position="250"/>
    </location>
</feature>
<gene>
    <name evidence="5" type="ORF">D9613_011243</name>
</gene>
<evidence type="ECO:0000256" key="4">
    <source>
        <dbReference type="SAM" id="Phobius"/>
    </source>
</evidence>
<keyword evidence="4" id="KW-1133">Transmembrane helix</keyword>
<evidence type="ECO:0000256" key="1">
    <source>
        <dbReference type="ARBA" id="ARBA00004141"/>
    </source>
</evidence>
<name>A0A8H4QSJ7_9AGAR</name>
<feature type="compositionally biased region" description="Polar residues" evidence="3">
    <location>
        <begin position="31"/>
        <end position="44"/>
    </location>
</feature>
<feature type="transmembrane region" description="Helical" evidence="4">
    <location>
        <begin position="280"/>
        <end position="302"/>
    </location>
</feature>
<dbReference type="AlphaFoldDB" id="A0A8H4QSJ7"/>
<dbReference type="InterPro" id="IPR011701">
    <property type="entry name" value="MFS"/>
</dbReference>
<dbReference type="PANTHER" id="PTHR11360">
    <property type="entry name" value="MONOCARBOXYLATE TRANSPORTER"/>
    <property type="match status" value="1"/>
</dbReference>
<comment type="similarity">
    <text evidence="2">Belongs to the major facilitator superfamily. Monocarboxylate porter (TC 2.A.1.13) family.</text>
</comment>
<dbReference type="InterPro" id="IPR036259">
    <property type="entry name" value="MFS_trans_sf"/>
</dbReference>
<evidence type="ECO:0000313" key="5">
    <source>
        <dbReference type="EMBL" id="KAF4616179.1"/>
    </source>
</evidence>
<dbReference type="Gene3D" id="1.20.1250.20">
    <property type="entry name" value="MFS general substrate transporter like domains"/>
    <property type="match status" value="2"/>
</dbReference>
<protein>
    <recommendedName>
        <fullName evidence="7">MFS general substrate transporter</fullName>
    </recommendedName>
</protein>
<organism evidence="5 6">
    <name type="scientific">Agrocybe pediades</name>
    <dbReference type="NCBI Taxonomy" id="84607"/>
    <lineage>
        <taxon>Eukaryota</taxon>
        <taxon>Fungi</taxon>
        <taxon>Dikarya</taxon>
        <taxon>Basidiomycota</taxon>
        <taxon>Agaricomycotina</taxon>
        <taxon>Agaricomycetes</taxon>
        <taxon>Agaricomycetidae</taxon>
        <taxon>Agaricales</taxon>
        <taxon>Agaricineae</taxon>
        <taxon>Strophariaceae</taxon>
        <taxon>Agrocybe</taxon>
    </lineage>
</organism>
<keyword evidence="4" id="KW-0812">Transmembrane</keyword>
<dbReference type="PANTHER" id="PTHR11360:SF287">
    <property type="entry name" value="MFS MONOCARBOXYLATE TRANSPORTER"/>
    <property type="match status" value="1"/>
</dbReference>
<comment type="subcellular location">
    <subcellularLocation>
        <location evidence="1">Membrane</location>
        <topology evidence="1">Multi-pass membrane protein</topology>
    </subcellularLocation>
</comment>
<dbReference type="GO" id="GO:0016020">
    <property type="term" value="C:membrane"/>
    <property type="evidence" value="ECO:0007669"/>
    <property type="project" value="UniProtKB-SubCell"/>
</dbReference>
<accession>A0A8H4QSJ7</accession>
<evidence type="ECO:0000256" key="3">
    <source>
        <dbReference type="SAM" id="MobiDB-lite"/>
    </source>
</evidence>
<feature type="compositionally biased region" description="Polar residues" evidence="3">
    <location>
        <begin position="8"/>
        <end position="17"/>
    </location>
</feature>
<proteinExistence type="inferred from homology"/>
<feature type="transmembrane region" description="Helical" evidence="4">
    <location>
        <begin position="167"/>
        <end position="189"/>
    </location>
</feature>
<keyword evidence="4" id="KW-0472">Membrane</keyword>
<feature type="transmembrane region" description="Helical" evidence="4">
    <location>
        <begin position="68"/>
        <end position="85"/>
    </location>
</feature>
<dbReference type="Pfam" id="PF07690">
    <property type="entry name" value="MFS_1"/>
    <property type="match status" value="1"/>
</dbReference>
<evidence type="ECO:0000256" key="2">
    <source>
        <dbReference type="ARBA" id="ARBA00006727"/>
    </source>
</evidence>
<feature type="transmembrane region" description="Helical" evidence="4">
    <location>
        <begin position="201"/>
        <end position="222"/>
    </location>
</feature>
<evidence type="ECO:0008006" key="7">
    <source>
        <dbReference type="Google" id="ProtNLM"/>
    </source>
</evidence>
<sequence>MDHILQTVRRSSTTSATEPALGCHDPDHDTQYTPRSPQEQSASHSVSAPLEVSLEYYDLPAADKGQDAWIFCISACAFEVFIWGWNNTYGIFQEYYSTHPPFDQASIGSLSTIGTASLGIQYIGLLFFVLVFQRYPEYAKPAMWVTWALSVGVLVLSSFSNKVWQMITLQGVLFGISAGILYSPVMIWLPEWFVEKRGLAAGLIFGGSGAGGFIFPLVMGALLDKVGFRWTLRIWSIVFGICCAAAILGLKPRVPIRKPTLDIPRPPLFPKDLYFLKSPVLLGVVGITLIQALAFFPVSVFISTYTSSITTATFPSRMVLALFNAASAVFFIIFGRLCDLYPFPYVIMASGLGCAIAVFVLWGFASSLPWIFVFSAVFGGLGGAFPGIWPAAATEVGGTRDHITSIVFGCFAVVQGVTSIIGPIIAALFHDAAKNHEKTKYGSYGYRKVEIFIGSMGVATFVGGVVLLFYSTAKRKVKN</sequence>
<keyword evidence="6" id="KW-1185">Reference proteome</keyword>
<dbReference type="InterPro" id="IPR050327">
    <property type="entry name" value="Proton-linked_MCT"/>
</dbReference>
<dbReference type="SUPFAM" id="SSF103473">
    <property type="entry name" value="MFS general substrate transporter"/>
    <property type="match status" value="1"/>
</dbReference>
<feature type="transmembrane region" description="Helical" evidence="4">
    <location>
        <begin position="144"/>
        <end position="161"/>
    </location>
</feature>
<reference evidence="5 6" key="1">
    <citation type="submission" date="2019-12" db="EMBL/GenBank/DDBJ databases">
        <authorList>
            <person name="Floudas D."/>
            <person name="Bentzer J."/>
            <person name="Ahren D."/>
            <person name="Johansson T."/>
            <person name="Persson P."/>
            <person name="Tunlid A."/>
        </authorList>
    </citation>
    <scope>NUCLEOTIDE SEQUENCE [LARGE SCALE GENOMIC DNA]</scope>
    <source>
        <strain evidence="5 6">CBS 102.39</strain>
    </source>
</reference>
<dbReference type="Proteomes" id="UP000521872">
    <property type="component" value="Unassembled WGS sequence"/>
</dbReference>
<comment type="caution">
    <text evidence="5">The sequence shown here is derived from an EMBL/GenBank/DDBJ whole genome shotgun (WGS) entry which is preliminary data.</text>
</comment>